<dbReference type="NCBIfam" id="NF001222">
    <property type="entry name" value="PRK00199.1"/>
    <property type="match status" value="1"/>
</dbReference>
<dbReference type="SMART" id="SM00411">
    <property type="entry name" value="BHL"/>
    <property type="match status" value="1"/>
</dbReference>
<dbReference type="GO" id="GO:0030527">
    <property type="term" value="F:structural constituent of chromatin"/>
    <property type="evidence" value="ECO:0007669"/>
    <property type="project" value="InterPro"/>
</dbReference>
<dbReference type="InterPro" id="IPR010992">
    <property type="entry name" value="IHF-like_DNA-bd_dom_sf"/>
</dbReference>
<evidence type="ECO:0000256" key="2">
    <source>
        <dbReference type="ARBA" id="ARBA00018700"/>
    </source>
</evidence>
<dbReference type="Pfam" id="PF00216">
    <property type="entry name" value="Bac_DNA_binding"/>
    <property type="match status" value="1"/>
</dbReference>
<comment type="caution">
    <text evidence="12">The sequence shown here is derived from an EMBL/GenBank/DDBJ whole genome shotgun (WGS) entry which is preliminary data.</text>
</comment>
<accession>H1S4S3</accession>
<evidence type="ECO:0000256" key="5">
    <source>
        <dbReference type="ARBA" id="ARBA00023125"/>
    </source>
</evidence>
<evidence type="ECO:0000256" key="3">
    <source>
        <dbReference type="ARBA" id="ARBA00022845"/>
    </source>
</evidence>
<dbReference type="CDD" id="cd13836">
    <property type="entry name" value="IHF_B"/>
    <property type="match status" value="1"/>
</dbReference>
<feature type="compositionally biased region" description="Basic and acidic residues" evidence="11">
    <location>
        <begin position="65"/>
        <end position="92"/>
    </location>
</feature>
<comment type="subunit">
    <text evidence="8 10">Heterodimer of an alpha and a beta chain.</text>
</comment>
<dbReference type="GO" id="GO:0005694">
    <property type="term" value="C:chromosome"/>
    <property type="evidence" value="ECO:0007669"/>
    <property type="project" value="InterPro"/>
</dbReference>
<dbReference type="GO" id="GO:0006310">
    <property type="term" value="P:DNA recombination"/>
    <property type="evidence" value="ECO:0007669"/>
    <property type="project" value="UniProtKB-UniRule"/>
</dbReference>
<keyword evidence="3 8" id="KW-0810">Translation regulation</keyword>
<feature type="compositionally biased region" description="Low complexity" evidence="11">
    <location>
        <begin position="137"/>
        <end position="154"/>
    </location>
</feature>
<dbReference type="PANTHER" id="PTHR33175:SF5">
    <property type="entry name" value="INTEGRATION HOST FACTOR SUBUNIT BETA"/>
    <property type="match status" value="1"/>
</dbReference>
<evidence type="ECO:0000256" key="9">
    <source>
        <dbReference type="RuleBase" id="RU003939"/>
    </source>
</evidence>
<keyword evidence="4 8" id="KW-0805">Transcription regulation</keyword>
<dbReference type="PATRIC" id="fig|1127483.3.peg.2814"/>
<comment type="function">
    <text evidence="8 10">This protein is one of the two subunits of integration host factor, a specific DNA-binding protein that functions in genetic recombination as well as in transcriptional and translational control.</text>
</comment>
<evidence type="ECO:0000256" key="1">
    <source>
        <dbReference type="ARBA" id="ARBA00010529"/>
    </source>
</evidence>
<keyword evidence="7 8" id="KW-0233">DNA recombination</keyword>
<dbReference type="PANTHER" id="PTHR33175">
    <property type="entry name" value="DNA-BINDING PROTEIN HU"/>
    <property type="match status" value="1"/>
</dbReference>
<dbReference type="GO" id="GO:0006355">
    <property type="term" value="P:regulation of DNA-templated transcription"/>
    <property type="evidence" value="ECO:0007669"/>
    <property type="project" value="UniProtKB-UniRule"/>
</dbReference>
<dbReference type="AlphaFoldDB" id="H1S4S3"/>
<dbReference type="InterPro" id="IPR005685">
    <property type="entry name" value="IHF_beta"/>
</dbReference>
<dbReference type="GO" id="GO:0006417">
    <property type="term" value="P:regulation of translation"/>
    <property type="evidence" value="ECO:0007669"/>
    <property type="project" value="UniProtKB-UniRule"/>
</dbReference>
<sequence>MTKSELVEKLAARFPQLLLRDADISVKTILDAMSEALADGHRIEIRGFGSFGLNRRPPRVGRNPKSGERVLVPEKRVPHFKAGKELRERVDRSPALPQAGSGGGAGANANASHVGNGNANGSVSGNGSSNGHGAAAGAGHVPAHGPAKPAAVAGNTLHDDGGLKLAQS</sequence>
<evidence type="ECO:0000313" key="12">
    <source>
        <dbReference type="EMBL" id="EHP42521.1"/>
    </source>
</evidence>
<name>H1S4S3_9BURK</name>
<proteinExistence type="inferred from homology"/>
<evidence type="ECO:0000256" key="7">
    <source>
        <dbReference type="ARBA" id="ARBA00023172"/>
    </source>
</evidence>
<dbReference type="SUPFAM" id="SSF47729">
    <property type="entry name" value="IHF-like DNA-binding proteins"/>
    <property type="match status" value="1"/>
</dbReference>
<dbReference type="InterPro" id="IPR000119">
    <property type="entry name" value="Hist_DNA-bd"/>
</dbReference>
<organism evidence="12 13">
    <name type="scientific">Cupriavidus basilensis OR16</name>
    <dbReference type="NCBI Taxonomy" id="1127483"/>
    <lineage>
        <taxon>Bacteria</taxon>
        <taxon>Pseudomonadati</taxon>
        <taxon>Pseudomonadota</taxon>
        <taxon>Betaproteobacteria</taxon>
        <taxon>Burkholderiales</taxon>
        <taxon>Burkholderiaceae</taxon>
        <taxon>Cupriavidus</taxon>
    </lineage>
</organism>
<evidence type="ECO:0000256" key="4">
    <source>
        <dbReference type="ARBA" id="ARBA00023015"/>
    </source>
</evidence>
<keyword evidence="5 8" id="KW-0238">DNA-binding</keyword>
<protein>
    <recommendedName>
        <fullName evidence="2 8">Integration host factor subunit beta</fullName>
        <shortName evidence="8">IHF-beta</shortName>
    </recommendedName>
</protein>
<feature type="compositionally biased region" description="Low complexity" evidence="11">
    <location>
        <begin position="107"/>
        <end position="127"/>
    </location>
</feature>
<dbReference type="OrthoDB" id="9804203at2"/>
<dbReference type="Proteomes" id="UP000005808">
    <property type="component" value="Unassembled WGS sequence"/>
</dbReference>
<evidence type="ECO:0000256" key="11">
    <source>
        <dbReference type="SAM" id="MobiDB-lite"/>
    </source>
</evidence>
<evidence type="ECO:0000313" key="13">
    <source>
        <dbReference type="Proteomes" id="UP000005808"/>
    </source>
</evidence>
<dbReference type="GO" id="GO:0003677">
    <property type="term" value="F:DNA binding"/>
    <property type="evidence" value="ECO:0007669"/>
    <property type="project" value="UniProtKB-UniRule"/>
</dbReference>
<evidence type="ECO:0000256" key="8">
    <source>
        <dbReference type="HAMAP-Rule" id="MF_00381"/>
    </source>
</evidence>
<reference evidence="12 13" key="1">
    <citation type="journal article" date="2012" name="J. Bacteriol.">
        <title>De Novo Genome Project of Cupriavidus basilensis OR16.</title>
        <authorList>
            <person name="Cserhati M."/>
            <person name="Kriszt B."/>
            <person name="Szoboszlay S."/>
            <person name="Toth A."/>
            <person name="Szabo I."/>
            <person name="Tancsics A."/>
            <person name="Nagy I."/>
            <person name="Horvath B."/>
            <person name="Nagy I."/>
            <person name="Kukolya J."/>
        </authorList>
    </citation>
    <scope>NUCLEOTIDE SEQUENCE [LARGE SCALE GENOMIC DNA]</scope>
    <source>
        <strain evidence="12 13">OR16</strain>
    </source>
</reference>
<keyword evidence="6 8" id="KW-0804">Transcription</keyword>
<dbReference type="NCBIfam" id="TIGR00988">
    <property type="entry name" value="hip"/>
    <property type="match status" value="1"/>
</dbReference>
<gene>
    <name evidence="8 12" type="primary">ihfB</name>
    <name evidence="8" type="synonym">himD</name>
    <name evidence="12" type="ORF">OR16_14054</name>
</gene>
<evidence type="ECO:0000256" key="6">
    <source>
        <dbReference type="ARBA" id="ARBA00023163"/>
    </source>
</evidence>
<dbReference type="HAMAP" id="MF_00381">
    <property type="entry name" value="IHF_beta"/>
    <property type="match status" value="1"/>
</dbReference>
<evidence type="ECO:0000256" key="10">
    <source>
        <dbReference type="RuleBase" id="RU003941"/>
    </source>
</evidence>
<dbReference type="GO" id="GO:0005829">
    <property type="term" value="C:cytosol"/>
    <property type="evidence" value="ECO:0007669"/>
    <property type="project" value="TreeGrafter"/>
</dbReference>
<feature type="region of interest" description="Disordered" evidence="11">
    <location>
        <begin position="56"/>
        <end position="168"/>
    </location>
</feature>
<dbReference type="RefSeq" id="WP_006158410.1">
    <property type="nucleotide sequence ID" value="NZ_AHJE01000032.1"/>
</dbReference>
<dbReference type="Gene3D" id="4.10.520.10">
    <property type="entry name" value="IHF-like DNA-binding proteins"/>
    <property type="match status" value="1"/>
</dbReference>
<dbReference type="EMBL" id="AHJE01000032">
    <property type="protein sequence ID" value="EHP42521.1"/>
    <property type="molecule type" value="Genomic_DNA"/>
</dbReference>
<dbReference type="PRINTS" id="PR01727">
    <property type="entry name" value="DNABINDINGHU"/>
</dbReference>
<comment type="similarity">
    <text evidence="1 8 9">Belongs to the bacterial histone-like protein family.</text>
</comment>